<comment type="catalytic activity">
    <reaction evidence="1">
        <text>S-ubiquitinyl-[E2 ubiquitin-conjugating enzyme]-L-cysteine + [acceptor protein]-L-lysine = [E2 ubiquitin-conjugating enzyme]-L-cysteine + N(6)-ubiquitinyl-[acceptor protein]-L-lysine.</text>
        <dbReference type="EC" id="2.3.2.27"/>
    </reaction>
</comment>
<evidence type="ECO:0000256" key="14">
    <source>
        <dbReference type="SAM" id="MobiDB-lite"/>
    </source>
</evidence>
<protein>
    <recommendedName>
        <fullName evidence="4">RING-type E3 ubiquitin transferase</fullName>
        <ecNumber evidence="4">2.3.2.27</ecNumber>
    </recommendedName>
</protein>
<keyword evidence="8" id="KW-0863">Zinc-finger</keyword>
<dbReference type="CDD" id="cd16461">
    <property type="entry name" value="RING-H2_EL5-like"/>
    <property type="match status" value="1"/>
</dbReference>
<evidence type="ECO:0000256" key="4">
    <source>
        <dbReference type="ARBA" id="ARBA00012483"/>
    </source>
</evidence>
<keyword evidence="11 15" id="KW-1133">Transmembrane helix</keyword>
<keyword evidence="10" id="KW-0862">Zinc</keyword>
<dbReference type="GO" id="GO:0061630">
    <property type="term" value="F:ubiquitin protein ligase activity"/>
    <property type="evidence" value="ECO:0007669"/>
    <property type="project" value="UniProtKB-EC"/>
</dbReference>
<sequence length="268" mass="29030">MSSTNYDPFHALDNHDQGPPPLLNPDNRYRLNGKMMITAIVSLSVVIVLVIALHIYARCVLRRQARHRAALLQLGLNVARASSGEQQPRRGLDPEVIASLPVFVFKQRDVEVIDASSTAMECTVCLSTLESEDRARLLPNCKHIFHAECIDKWLSSHSTCPICRCEAMPEVHPESGEAPAGLTDLETAAPTAPPLGFANSGLSSRMAAGTSDGAGQSSDQKIMGTGSTSSRLNSFKRILSRDKSSARIHSGGIDQDDDSTVVDLEIRQ</sequence>
<feature type="compositionally biased region" description="Polar residues" evidence="14">
    <location>
        <begin position="213"/>
        <end position="233"/>
    </location>
</feature>
<dbReference type="GO" id="GO:0008270">
    <property type="term" value="F:zinc ion binding"/>
    <property type="evidence" value="ECO:0007669"/>
    <property type="project" value="UniProtKB-KW"/>
</dbReference>
<evidence type="ECO:0000256" key="13">
    <source>
        <dbReference type="ARBA" id="ARBA00024209"/>
    </source>
</evidence>
<evidence type="ECO:0000256" key="10">
    <source>
        <dbReference type="ARBA" id="ARBA00022833"/>
    </source>
</evidence>
<evidence type="ECO:0000256" key="6">
    <source>
        <dbReference type="ARBA" id="ARBA00022692"/>
    </source>
</evidence>
<keyword evidence="9" id="KW-0833">Ubl conjugation pathway</keyword>
<organism evidence="16 17">
    <name type="scientific">Juglans regia</name>
    <name type="common">English walnut</name>
    <dbReference type="NCBI Taxonomy" id="51240"/>
    <lineage>
        <taxon>Eukaryota</taxon>
        <taxon>Viridiplantae</taxon>
        <taxon>Streptophyta</taxon>
        <taxon>Embryophyta</taxon>
        <taxon>Tracheophyta</taxon>
        <taxon>Spermatophyta</taxon>
        <taxon>Magnoliopsida</taxon>
        <taxon>eudicotyledons</taxon>
        <taxon>Gunneridae</taxon>
        <taxon>Pentapetalae</taxon>
        <taxon>rosids</taxon>
        <taxon>fabids</taxon>
        <taxon>Fagales</taxon>
        <taxon>Juglandaceae</taxon>
        <taxon>Juglans</taxon>
    </lineage>
</organism>
<reference evidence="17" key="1">
    <citation type="submission" date="2025-08" db="UniProtKB">
        <authorList>
            <consortium name="RefSeq"/>
        </authorList>
    </citation>
    <scope>IDENTIFICATION</scope>
    <source>
        <tissue evidence="17">Leaves</tissue>
    </source>
</reference>
<dbReference type="GeneID" id="108993871"/>
<feature type="region of interest" description="Disordered" evidence="14">
    <location>
        <begin position="1"/>
        <end position="25"/>
    </location>
</feature>
<dbReference type="InterPro" id="IPR013083">
    <property type="entry name" value="Znf_RING/FYVE/PHD"/>
</dbReference>
<evidence type="ECO:0000256" key="2">
    <source>
        <dbReference type="ARBA" id="ARBA00004167"/>
    </source>
</evidence>
<name>A0A2I4EYI0_JUGRE</name>
<evidence type="ECO:0000256" key="3">
    <source>
        <dbReference type="ARBA" id="ARBA00004906"/>
    </source>
</evidence>
<dbReference type="PROSITE" id="PS50089">
    <property type="entry name" value="ZF_RING_2"/>
    <property type="match status" value="1"/>
</dbReference>
<proteinExistence type="inferred from homology"/>
<dbReference type="OrthoDB" id="8062037at2759"/>
<dbReference type="KEGG" id="jre:108993871"/>
<dbReference type="Gramene" id="Jr10_16150_p1">
    <property type="protein sequence ID" value="cds.Jr10_16150_p1"/>
    <property type="gene ID" value="Jr10_16150"/>
</dbReference>
<dbReference type="FunCoup" id="A0A2I4EYI0">
    <property type="interactions" value="1"/>
</dbReference>
<evidence type="ECO:0000256" key="5">
    <source>
        <dbReference type="ARBA" id="ARBA00022679"/>
    </source>
</evidence>
<evidence type="ECO:0000256" key="1">
    <source>
        <dbReference type="ARBA" id="ARBA00000900"/>
    </source>
</evidence>
<evidence type="ECO:0000256" key="9">
    <source>
        <dbReference type="ARBA" id="ARBA00022786"/>
    </source>
</evidence>
<evidence type="ECO:0000256" key="15">
    <source>
        <dbReference type="SAM" id="Phobius"/>
    </source>
</evidence>
<gene>
    <name evidence="17" type="primary">LOC108993871</name>
</gene>
<keyword evidence="7" id="KW-0479">Metal-binding</keyword>
<comment type="similarity">
    <text evidence="13">Belongs to the RING-type zinc finger family. ATL subfamily.</text>
</comment>
<keyword evidence="6 15" id="KW-0812">Transmembrane</keyword>
<evidence type="ECO:0000256" key="7">
    <source>
        <dbReference type="ARBA" id="ARBA00022723"/>
    </source>
</evidence>
<dbReference type="FunFam" id="3.30.40.10:FF:000187">
    <property type="entry name" value="E3 ubiquitin-protein ligase ATL6"/>
    <property type="match status" value="1"/>
</dbReference>
<dbReference type="PANTHER" id="PTHR45768:SF34">
    <property type="entry name" value="RING-H2 FINGER PROTEIN ATL64"/>
    <property type="match status" value="1"/>
</dbReference>
<comment type="pathway">
    <text evidence="3">Protein modification; protein ubiquitination.</text>
</comment>
<dbReference type="SMART" id="SM00184">
    <property type="entry name" value="RING"/>
    <property type="match status" value="1"/>
</dbReference>
<dbReference type="PANTHER" id="PTHR45768">
    <property type="entry name" value="E3 UBIQUITIN-PROTEIN LIGASE RNF13-LIKE"/>
    <property type="match status" value="1"/>
</dbReference>
<dbReference type="Gene3D" id="3.30.40.10">
    <property type="entry name" value="Zinc/RING finger domain, C3HC4 (zinc finger)"/>
    <property type="match status" value="1"/>
</dbReference>
<feature type="region of interest" description="Disordered" evidence="14">
    <location>
        <begin position="186"/>
        <end position="268"/>
    </location>
</feature>
<dbReference type="GO" id="GO:0016020">
    <property type="term" value="C:membrane"/>
    <property type="evidence" value="ECO:0007669"/>
    <property type="project" value="UniProtKB-SubCell"/>
</dbReference>
<dbReference type="Pfam" id="PF13639">
    <property type="entry name" value="zf-RING_2"/>
    <property type="match status" value="1"/>
</dbReference>
<keyword evidence="12 15" id="KW-0472">Membrane</keyword>
<feature type="transmembrane region" description="Helical" evidence="15">
    <location>
        <begin position="35"/>
        <end position="57"/>
    </location>
</feature>
<keyword evidence="5" id="KW-0808">Transferase</keyword>
<dbReference type="InterPro" id="IPR001841">
    <property type="entry name" value="Znf_RING"/>
</dbReference>
<evidence type="ECO:0000256" key="8">
    <source>
        <dbReference type="ARBA" id="ARBA00022771"/>
    </source>
</evidence>
<comment type="subcellular location">
    <subcellularLocation>
        <location evidence="2">Membrane</location>
        <topology evidence="2">Single-pass membrane protein</topology>
    </subcellularLocation>
</comment>
<dbReference type="EC" id="2.3.2.27" evidence="4"/>
<dbReference type="AlphaFoldDB" id="A0A2I4EYI0"/>
<dbReference type="Proteomes" id="UP000235220">
    <property type="component" value="Chromosome 10"/>
</dbReference>
<dbReference type="SUPFAM" id="SSF57850">
    <property type="entry name" value="RING/U-box"/>
    <property type="match status" value="1"/>
</dbReference>
<keyword evidence="16" id="KW-1185">Reference proteome</keyword>
<accession>A0A2I4EYI0</accession>
<evidence type="ECO:0000313" key="16">
    <source>
        <dbReference type="Proteomes" id="UP000235220"/>
    </source>
</evidence>
<evidence type="ECO:0000256" key="12">
    <source>
        <dbReference type="ARBA" id="ARBA00023136"/>
    </source>
</evidence>
<dbReference type="RefSeq" id="XP_018824455.1">
    <property type="nucleotide sequence ID" value="XM_018968910.2"/>
</dbReference>
<evidence type="ECO:0000313" key="17">
    <source>
        <dbReference type="RefSeq" id="XP_018824455.1"/>
    </source>
</evidence>
<evidence type="ECO:0000256" key="11">
    <source>
        <dbReference type="ARBA" id="ARBA00022989"/>
    </source>
</evidence>